<dbReference type="GO" id="GO:0052621">
    <property type="term" value="F:diguanylate cyclase activity"/>
    <property type="evidence" value="ECO:0007669"/>
    <property type="project" value="UniProtKB-EC"/>
</dbReference>
<dbReference type="PROSITE" id="PS50887">
    <property type="entry name" value="GGDEF"/>
    <property type="match status" value="1"/>
</dbReference>
<dbReference type="CDD" id="cd01949">
    <property type="entry name" value="GGDEF"/>
    <property type="match status" value="1"/>
</dbReference>
<dbReference type="NCBIfam" id="TIGR00254">
    <property type="entry name" value="GGDEF"/>
    <property type="match status" value="1"/>
</dbReference>
<dbReference type="InterPro" id="IPR033479">
    <property type="entry name" value="dCache_1"/>
</dbReference>
<dbReference type="Proteomes" id="UP001464891">
    <property type="component" value="Unassembled WGS sequence"/>
</dbReference>
<evidence type="ECO:0000256" key="6">
    <source>
        <dbReference type="SAM" id="Coils"/>
    </source>
</evidence>
<evidence type="ECO:0000259" key="8">
    <source>
        <dbReference type="PROSITE" id="PS50885"/>
    </source>
</evidence>
<comment type="subcellular location">
    <subcellularLocation>
        <location evidence="1">Cell membrane</location>
        <topology evidence="1">Multi-pass membrane protein</topology>
    </subcellularLocation>
</comment>
<dbReference type="SMART" id="SM00304">
    <property type="entry name" value="HAMP"/>
    <property type="match status" value="1"/>
</dbReference>
<dbReference type="Pfam" id="PF00672">
    <property type="entry name" value="HAMP"/>
    <property type="match status" value="1"/>
</dbReference>
<dbReference type="CDD" id="cd06225">
    <property type="entry name" value="HAMP"/>
    <property type="match status" value="1"/>
</dbReference>
<dbReference type="InterPro" id="IPR000160">
    <property type="entry name" value="GGDEF_dom"/>
</dbReference>
<proteinExistence type="predicted"/>
<gene>
    <name evidence="10" type="ORF">NC998_10455</name>
</gene>
<dbReference type="InterPro" id="IPR029787">
    <property type="entry name" value="Nucleotide_cyclase"/>
</dbReference>
<dbReference type="InterPro" id="IPR043128">
    <property type="entry name" value="Rev_trsase/Diguanyl_cyclase"/>
</dbReference>
<evidence type="ECO:0000259" key="9">
    <source>
        <dbReference type="PROSITE" id="PS50887"/>
    </source>
</evidence>
<evidence type="ECO:0000256" key="1">
    <source>
        <dbReference type="ARBA" id="ARBA00004651"/>
    </source>
</evidence>
<feature type="domain" description="GGDEF" evidence="9">
    <location>
        <begin position="502"/>
        <end position="639"/>
    </location>
</feature>
<dbReference type="InterPro" id="IPR003660">
    <property type="entry name" value="HAMP_dom"/>
</dbReference>
<dbReference type="CDD" id="cd18774">
    <property type="entry name" value="PDC2_HK_sensor"/>
    <property type="match status" value="1"/>
</dbReference>
<feature type="domain" description="HAMP" evidence="8">
    <location>
        <begin position="389"/>
        <end position="441"/>
    </location>
</feature>
<evidence type="ECO:0000256" key="2">
    <source>
        <dbReference type="ARBA" id="ARBA00022475"/>
    </source>
</evidence>
<keyword evidence="4 7" id="KW-1133">Transmembrane helix</keyword>
<evidence type="ECO:0000256" key="4">
    <source>
        <dbReference type="ARBA" id="ARBA00022989"/>
    </source>
</evidence>
<comment type="caution">
    <text evidence="10">The sequence shown here is derived from an EMBL/GenBank/DDBJ whole genome shotgun (WGS) entry which is preliminary data.</text>
</comment>
<reference evidence="10 11" key="1">
    <citation type="submission" date="2022-04" db="EMBL/GenBank/DDBJ databases">
        <title>Positive selection, recombination, and allopatry shape intraspecific diversity of widespread and dominant cyanobacteria.</title>
        <authorList>
            <person name="Wei J."/>
            <person name="Shu W."/>
            <person name="Hu C."/>
        </authorList>
    </citation>
    <scope>NUCLEOTIDE SEQUENCE [LARGE SCALE GENOMIC DNA]</scope>
    <source>
        <strain evidence="10 11">GB2-A4</strain>
    </source>
</reference>
<feature type="transmembrane region" description="Helical" evidence="7">
    <location>
        <begin position="33"/>
        <end position="54"/>
    </location>
</feature>
<dbReference type="SUPFAM" id="SSF55073">
    <property type="entry name" value="Nucleotide cyclase"/>
    <property type="match status" value="1"/>
</dbReference>
<dbReference type="Gene3D" id="3.30.70.270">
    <property type="match status" value="1"/>
</dbReference>
<protein>
    <submittedName>
        <fullName evidence="10">Diguanylate cyclase</fullName>
        <ecNumber evidence="10">2.7.7.65</ecNumber>
    </submittedName>
</protein>
<evidence type="ECO:0000256" key="7">
    <source>
        <dbReference type="SAM" id="Phobius"/>
    </source>
</evidence>
<dbReference type="SMART" id="SM00267">
    <property type="entry name" value="GGDEF"/>
    <property type="match status" value="1"/>
</dbReference>
<evidence type="ECO:0000256" key="5">
    <source>
        <dbReference type="ARBA" id="ARBA00023136"/>
    </source>
</evidence>
<dbReference type="Pfam" id="PF02743">
    <property type="entry name" value="dCache_1"/>
    <property type="match status" value="1"/>
</dbReference>
<keyword evidence="2" id="KW-1003">Cell membrane</keyword>
<keyword evidence="5 7" id="KW-0472">Membrane</keyword>
<dbReference type="Gene3D" id="6.10.340.10">
    <property type="match status" value="1"/>
</dbReference>
<dbReference type="SUPFAM" id="SSF158472">
    <property type="entry name" value="HAMP domain-like"/>
    <property type="match status" value="1"/>
</dbReference>
<evidence type="ECO:0000256" key="3">
    <source>
        <dbReference type="ARBA" id="ARBA00022692"/>
    </source>
</evidence>
<evidence type="ECO:0000313" key="11">
    <source>
        <dbReference type="Proteomes" id="UP001464891"/>
    </source>
</evidence>
<keyword evidence="10" id="KW-0548">Nucleotidyltransferase</keyword>
<dbReference type="EMBL" id="JAMPKM010000005">
    <property type="protein sequence ID" value="MEP0817516.1"/>
    <property type="molecule type" value="Genomic_DNA"/>
</dbReference>
<sequence length="644" mass="73097">MSSKLERLVTVRPTVNLPQCPLRQPRNLPLRGLLIVPFILQLVITVGLVGYWSFRNGQQAVNELVVNLQNQATQQINHHLDCYLTNARQLNELNATAISSGLVDPKDQDGLGRFFWKQAKLYQVGYILFGAKTGEYVDVGRPQTYPLELITERMSSKRYGDNRLYIYEPDSQGNRGRFVETGRYYPFQKEAWYTEVMRTSKPKWTSVYTWQSFTTNPLAIAISSPVYDKNKNLIGAIAIEQRLSQISDFLRQLKISASTTIFIMERDGRMIANSSSTESFKVVNGTPTRLKASDSPDSLIQSTATALNQQFGSLDGIQHRQQLRLVLQNQHQFVQIMPWQDDLGLDWLVVVVIPESDFMQQININTRHTILLCTIALMIAILTGIVTAHKVIQPILQINASAKAIADGNLAQTVNTQGVHELELLSHSFNRMADQLQQSFTALENANYVLERRVEERTAELERANRELQRLSEVDGLTQIANRRYFDQYLAQEWHRLQREQQALSLILCDVDFFKKYNDFYGHQGGDCCLRRVAQVLQQTVKRPADLVARYGGEEFAIVLPSTDFKGAIAVARSIQHEIYQSQFPHPNSEVSEFLTISIGVSSVVPTNTASPEQLVTAADEALYEAKRQGRDRYIFHSIPQPNA</sequence>
<dbReference type="InterPro" id="IPR050469">
    <property type="entry name" value="Diguanylate_Cyclase"/>
</dbReference>
<name>A0ABV0J6W6_9CYAN</name>
<dbReference type="Gene3D" id="3.30.450.20">
    <property type="entry name" value="PAS domain"/>
    <property type="match status" value="2"/>
</dbReference>
<keyword evidence="11" id="KW-1185">Reference proteome</keyword>
<organism evidence="10 11">
    <name type="scientific">Trichocoleus desertorum GB2-A4</name>
    <dbReference type="NCBI Taxonomy" id="2933944"/>
    <lineage>
        <taxon>Bacteria</taxon>
        <taxon>Bacillati</taxon>
        <taxon>Cyanobacteriota</taxon>
        <taxon>Cyanophyceae</taxon>
        <taxon>Leptolyngbyales</taxon>
        <taxon>Trichocoleusaceae</taxon>
        <taxon>Trichocoleus</taxon>
    </lineage>
</organism>
<dbReference type="Pfam" id="PF00990">
    <property type="entry name" value="GGDEF"/>
    <property type="match status" value="1"/>
</dbReference>
<dbReference type="PANTHER" id="PTHR45138">
    <property type="entry name" value="REGULATORY COMPONENTS OF SENSORY TRANSDUCTION SYSTEM"/>
    <property type="match status" value="1"/>
</dbReference>
<feature type="coiled-coil region" evidence="6">
    <location>
        <begin position="447"/>
        <end position="474"/>
    </location>
</feature>
<dbReference type="PROSITE" id="PS50885">
    <property type="entry name" value="HAMP"/>
    <property type="match status" value="1"/>
</dbReference>
<dbReference type="EC" id="2.7.7.65" evidence="10"/>
<dbReference type="PANTHER" id="PTHR45138:SF9">
    <property type="entry name" value="DIGUANYLATE CYCLASE DGCM-RELATED"/>
    <property type="match status" value="1"/>
</dbReference>
<accession>A0ABV0J6W6</accession>
<dbReference type="RefSeq" id="WP_190435611.1">
    <property type="nucleotide sequence ID" value="NZ_JAMPKM010000005.1"/>
</dbReference>
<keyword evidence="6" id="KW-0175">Coiled coil</keyword>
<keyword evidence="10" id="KW-0808">Transferase</keyword>
<feature type="transmembrane region" description="Helical" evidence="7">
    <location>
        <begin position="369"/>
        <end position="388"/>
    </location>
</feature>
<evidence type="ECO:0000313" key="10">
    <source>
        <dbReference type="EMBL" id="MEP0817516.1"/>
    </source>
</evidence>
<keyword evidence="3 7" id="KW-0812">Transmembrane</keyword>